<sequence length="64" mass="7411">MNAEYRKVRPAALSRQILSLTGQLETLATAKQPAPIRPPVNEDWNRRPNRRFSNDATYAPSRRY</sequence>
<evidence type="ECO:0000313" key="2">
    <source>
        <dbReference type="EMBL" id="XCH11709.1"/>
    </source>
</evidence>
<proteinExistence type="predicted"/>
<gene>
    <name evidence="2" type="ORF">ABRP34_01450</name>
</gene>
<feature type="region of interest" description="Disordered" evidence="1">
    <location>
        <begin position="31"/>
        <end position="64"/>
    </location>
</feature>
<dbReference type="EMBL" id="CP159279">
    <property type="protein sequence ID" value="XCH11709.1"/>
    <property type="molecule type" value="Genomic_DNA"/>
</dbReference>
<organism evidence="2">
    <name type="scientific">Arthrobacter sp. K5</name>
    <dbReference type="NCBI Taxonomy" id="2839623"/>
    <lineage>
        <taxon>Bacteria</taxon>
        <taxon>Bacillati</taxon>
        <taxon>Actinomycetota</taxon>
        <taxon>Actinomycetes</taxon>
        <taxon>Micrococcales</taxon>
        <taxon>Micrococcaceae</taxon>
        <taxon>Arthrobacter</taxon>
    </lineage>
</organism>
<dbReference type="RefSeq" id="WP_353711969.1">
    <property type="nucleotide sequence ID" value="NZ_CP159279.1"/>
</dbReference>
<dbReference type="AlphaFoldDB" id="A0AAU8ERY6"/>
<protein>
    <submittedName>
        <fullName evidence="2">Uncharacterized protein</fullName>
    </submittedName>
</protein>
<evidence type="ECO:0000256" key="1">
    <source>
        <dbReference type="SAM" id="MobiDB-lite"/>
    </source>
</evidence>
<accession>A0AAU8ERY6</accession>
<reference evidence="2" key="1">
    <citation type="submission" date="2024-06" db="EMBL/GenBank/DDBJ databases">
        <title>Biodegradation of dimethachlon by Arthrobacter sp. K5: mechanistic insights and ecological implications.</title>
        <authorList>
            <person name="Hu S."/>
            <person name="Lu P."/>
        </authorList>
    </citation>
    <scope>NUCLEOTIDE SEQUENCE</scope>
    <source>
        <strain evidence="2">K5</strain>
    </source>
</reference>
<name>A0AAU8ERY6_9MICC</name>